<dbReference type="InterPro" id="IPR011089">
    <property type="entry name" value="GmrSD_C"/>
</dbReference>
<evidence type="ECO:0000259" key="3">
    <source>
        <dbReference type="SMART" id="SM00894"/>
    </source>
</evidence>
<sequence>MILLAAGGMTACSAASPTSTATPSSQAASPAATWASASPSKTPQTARNTAASRSTASRPSSAARGTAAAMLETLPVKGRAPKTGYTREQFGQAWADVDHNGCDTRNDILHRDLTGITTRSGTRDCIVTSGTLQDPYTGTTIHFVRGEKTSSAVQIDHVVALSDAWQTGAQQIGAEQRRRLANDPLNLLAADGPANQQKSDGDAATWLPANKAFRCQYVARQVAVKHAYKLWVTQAEKSAISSILSGCKGQAVPTATSLTITWTPRSTTSTKGASATSRSRSTSSTHRTGSRTTGTTGSGDSGSSVSYKNCAAARAAGAAPIHRGDPGYSSGLDRDGDGVACE</sequence>
<dbReference type="SMART" id="SM00894">
    <property type="entry name" value="Excalibur"/>
    <property type="match status" value="1"/>
</dbReference>
<proteinExistence type="predicted"/>
<dbReference type="STRING" id="1171373.PACID_05780"/>
<dbReference type="PANTHER" id="PTHR24094:SF15">
    <property type="entry name" value="AMP-DEPENDENT SYNTHETASE_LIGASE DOMAIN-CONTAINING PROTEIN-RELATED"/>
    <property type="match status" value="1"/>
</dbReference>
<gene>
    <name evidence="4" type="ordered locus">PACID_05780</name>
</gene>
<feature type="signal peptide" evidence="2">
    <location>
        <begin position="1"/>
        <end position="21"/>
    </location>
</feature>
<evidence type="ECO:0000313" key="5">
    <source>
        <dbReference type="Proteomes" id="UP000000214"/>
    </source>
</evidence>
<dbReference type="InterPro" id="IPR008613">
    <property type="entry name" value="Excalibur_Ca-bd_domain"/>
</dbReference>
<dbReference type="Pfam" id="PF05901">
    <property type="entry name" value="Excalibur"/>
    <property type="match status" value="1"/>
</dbReference>
<feature type="region of interest" description="Disordered" evidence="1">
    <location>
        <begin position="263"/>
        <end position="304"/>
    </location>
</feature>
<feature type="domain" description="Excalibur calcium-binding" evidence="3">
    <location>
        <begin position="306"/>
        <end position="342"/>
    </location>
</feature>
<protein>
    <submittedName>
        <fullName evidence="4">Excalibur domain-containing protein</fullName>
    </submittedName>
</protein>
<dbReference type="eggNOG" id="COG3064">
    <property type="taxonomic scope" value="Bacteria"/>
</dbReference>
<dbReference type="PATRIC" id="fig|1171373.8.peg.583"/>
<dbReference type="AlphaFoldDB" id="K7RKJ2"/>
<dbReference type="EMBL" id="CP003493">
    <property type="protein sequence ID" value="AFV88419.1"/>
    <property type="molecule type" value="Genomic_DNA"/>
</dbReference>
<dbReference type="Proteomes" id="UP000000214">
    <property type="component" value="Chromosome"/>
</dbReference>
<feature type="region of interest" description="Disordered" evidence="1">
    <location>
        <begin position="316"/>
        <end position="342"/>
    </location>
</feature>
<evidence type="ECO:0000256" key="1">
    <source>
        <dbReference type="SAM" id="MobiDB-lite"/>
    </source>
</evidence>
<evidence type="ECO:0000256" key="2">
    <source>
        <dbReference type="SAM" id="SignalP"/>
    </source>
</evidence>
<dbReference type="RefSeq" id="WP_015069333.1">
    <property type="nucleotide sequence ID" value="NC_019395.1"/>
</dbReference>
<evidence type="ECO:0000313" key="4">
    <source>
        <dbReference type="EMBL" id="AFV88419.1"/>
    </source>
</evidence>
<name>K7RKJ2_ACIA4</name>
<dbReference type="Pfam" id="PF07510">
    <property type="entry name" value="GmrSD_C"/>
    <property type="match status" value="1"/>
</dbReference>
<feature type="compositionally biased region" description="Low complexity" evidence="1">
    <location>
        <begin position="263"/>
        <end position="295"/>
    </location>
</feature>
<accession>K7RKJ2</accession>
<dbReference type="HOGENOM" id="CLU_043034_0_0_11"/>
<dbReference type="KEGG" id="pbo:PACID_05780"/>
<feature type="compositionally biased region" description="Basic and acidic residues" evidence="1">
    <location>
        <begin position="332"/>
        <end position="342"/>
    </location>
</feature>
<organism evidence="4 5">
    <name type="scientific">Acidipropionibacterium acidipropionici (strain ATCC 4875 / DSM 20272 / JCM 6432 / NBRC 12425 / NCIMB 8070 / 4)</name>
    <name type="common">Propionibacterium acidipropionici</name>
    <dbReference type="NCBI Taxonomy" id="1171373"/>
    <lineage>
        <taxon>Bacteria</taxon>
        <taxon>Bacillati</taxon>
        <taxon>Actinomycetota</taxon>
        <taxon>Actinomycetes</taxon>
        <taxon>Propionibacteriales</taxon>
        <taxon>Propionibacteriaceae</taxon>
        <taxon>Acidipropionibacterium</taxon>
    </lineage>
</organism>
<keyword evidence="2" id="KW-0732">Signal</keyword>
<feature type="region of interest" description="Disordered" evidence="1">
    <location>
        <begin position="13"/>
        <end position="66"/>
    </location>
</feature>
<reference evidence="4 5" key="1">
    <citation type="journal article" date="2012" name="BMC Genomics">
        <title>The genome sequence of Propionibacterium acidipropionici provides insights into its biotechnological and industrial potential.</title>
        <authorList>
            <person name="Parizzi L.P."/>
            <person name="Grassi M.C."/>
            <person name="Llerena L.A."/>
            <person name="Carazzolle M.F."/>
            <person name="Queiroz V.L."/>
            <person name="Lunardi I."/>
            <person name="Zeidler A.F."/>
            <person name="Teixeira P.J."/>
            <person name="Mieczkowski P."/>
            <person name="Rincones J."/>
            <person name="Pereira G.A."/>
        </authorList>
    </citation>
    <scope>NUCLEOTIDE SEQUENCE [LARGE SCALE GENOMIC DNA]</scope>
    <source>
        <strain evidence="5">ATCC 4875 / DSM 20272 / JCM 6432 / NBRC 12425 / NCIMB 8070</strain>
    </source>
</reference>
<dbReference type="eggNOG" id="COG2356">
    <property type="taxonomic scope" value="Bacteria"/>
</dbReference>
<dbReference type="PANTHER" id="PTHR24094">
    <property type="entry name" value="SECRETED PROTEIN"/>
    <property type="match status" value="1"/>
</dbReference>
<feature type="chain" id="PRO_5038835058" evidence="2">
    <location>
        <begin position="22"/>
        <end position="342"/>
    </location>
</feature>